<evidence type="ECO:0000256" key="1">
    <source>
        <dbReference type="ARBA" id="ARBA00010086"/>
    </source>
</evidence>
<comment type="similarity">
    <text evidence="1">Belongs to the carnosine N-methyltransferase family.</text>
</comment>
<reference evidence="7 8" key="1">
    <citation type="submission" date="2014-05" db="EMBL/GenBank/DDBJ databases">
        <title>Draft genome sequence of a rare smut relative, Tilletiaria anomala UBC 951.</title>
        <authorList>
            <consortium name="DOE Joint Genome Institute"/>
            <person name="Toome M."/>
            <person name="Kuo A."/>
            <person name="Henrissat B."/>
            <person name="Lipzen A."/>
            <person name="Tritt A."/>
            <person name="Yoshinaga Y."/>
            <person name="Zane M."/>
            <person name="Barry K."/>
            <person name="Grigoriev I.V."/>
            <person name="Spatafora J.W."/>
            <person name="Aimea M.C."/>
        </authorList>
    </citation>
    <scope>NUCLEOTIDE SEQUENCE [LARGE SCALE GENOMIC DNA]</scope>
    <source>
        <strain evidence="7 8">UBC 951</strain>
    </source>
</reference>
<dbReference type="PANTHER" id="PTHR12303:SF6">
    <property type="entry name" value="CARNOSINE N-METHYLTRANSFERASE"/>
    <property type="match status" value="1"/>
</dbReference>
<gene>
    <name evidence="7" type="ORF">K437DRAFT_229716</name>
</gene>
<organism evidence="7 8">
    <name type="scientific">Tilletiaria anomala (strain ATCC 24038 / CBS 436.72 / UBC 951)</name>
    <dbReference type="NCBI Taxonomy" id="1037660"/>
    <lineage>
        <taxon>Eukaryota</taxon>
        <taxon>Fungi</taxon>
        <taxon>Dikarya</taxon>
        <taxon>Basidiomycota</taxon>
        <taxon>Ustilaginomycotina</taxon>
        <taxon>Exobasidiomycetes</taxon>
        <taxon>Georgefischeriales</taxon>
        <taxon>Tilletiariaceae</taxon>
        <taxon>Tilletiaria</taxon>
    </lineage>
</organism>
<dbReference type="Proteomes" id="UP000027361">
    <property type="component" value="Unassembled WGS sequence"/>
</dbReference>
<dbReference type="GO" id="GO:0032259">
    <property type="term" value="P:methylation"/>
    <property type="evidence" value="ECO:0007669"/>
    <property type="project" value="UniProtKB-KW"/>
</dbReference>
<proteinExistence type="inferred from homology"/>
<dbReference type="GeneID" id="25262712"/>
<dbReference type="OMA" id="AWHVVAT"/>
<dbReference type="AlphaFoldDB" id="A0A066V870"/>
<keyword evidence="8" id="KW-1185">Reference proteome</keyword>
<dbReference type="SUPFAM" id="SSF53335">
    <property type="entry name" value="S-adenosyl-L-methionine-dependent methyltransferases"/>
    <property type="match status" value="1"/>
</dbReference>
<keyword evidence="4" id="KW-0808">Transferase</keyword>
<comment type="caution">
    <text evidence="7">The sequence shown here is derived from an EMBL/GenBank/DDBJ whole genome shotgun (WGS) entry which is preliminary data.</text>
</comment>
<dbReference type="Pfam" id="PF07942">
    <property type="entry name" value="CARME"/>
    <property type="match status" value="1"/>
</dbReference>
<evidence type="ECO:0000256" key="6">
    <source>
        <dbReference type="SAM" id="MobiDB-lite"/>
    </source>
</evidence>
<dbReference type="InterPro" id="IPR029063">
    <property type="entry name" value="SAM-dependent_MTases_sf"/>
</dbReference>
<evidence type="ECO:0000256" key="4">
    <source>
        <dbReference type="ARBA" id="ARBA00022679"/>
    </source>
</evidence>
<dbReference type="RefSeq" id="XP_013240061.1">
    <property type="nucleotide sequence ID" value="XM_013384607.1"/>
</dbReference>
<evidence type="ECO:0000313" key="8">
    <source>
        <dbReference type="Proteomes" id="UP000027361"/>
    </source>
</evidence>
<dbReference type="InParanoid" id="A0A066V870"/>
<dbReference type="PANTHER" id="PTHR12303">
    <property type="entry name" value="CARNOSINE N-METHYLTRANSFERASE"/>
    <property type="match status" value="1"/>
</dbReference>
<protein>
    <recommendedName>
        <fullName evidence="2">carnosine N-methyltransferase</fullName>
        <ecNumber evidence="2">2.1.1.22</ecNumber>
    </recommendedName>
</protein>
<dbReference type="InterPro" id="IPR012901">
    <property type="entry name" value="CARME"/>
</dbReference>
<dbReference type="SMART" id="SM01296">
    <property type="entry name" value="N2227"/>
    <property type="match status" value="1"/>
</dbReference>
<accession>A0A066V870</accession>
<dbReference type="EMBL" id="JMSN01000167">
    <property type="protein sequence ID" value="KDN36483.1"/>
    <property type="molecule type" value="Genomic_DNA"/>
</dbReference>
<dbReference type="STRING" id="1037660.A0A066V870"/>
<dbReference type="EC" id="2.1.1.22" evidence="2"/>
<keyword evidence="5" id="KW-0949">S-adenosyl-L-methionine</keyword>
<dbReference type="GO" id="GO:0030735">
    <property type="term" value="F:carnosine N-methyltransferase activity"/>
    <property type="evidence" value="ECO:0007669"/>
    <property type="project" value="UniProtKB-EC"/>
</dbReference>
<evidence type="ECO:0000256" key="2">
    <source>
        <dbReference type="ARBA" id="ARBA00012003"/>
    </source>
</evidence>
<dbReference type="OrthoDB" id="978at2759"/>
<evidence type="ECO:0000313" key="7">
    <source>
        <dbReference type="EMBL" id="KDN36483.1"/>
    </source>
</evidence>
<dbReference type="FunCoup" id="A0A066V870">
    <property type="interactions" value="180"/>
</dbReference>
<dbReference type="Gene3D" id="3.40.50.150">
    <property type="entry name" value="Vaccinia Virus protein VP39"/>
    <property type="match status" value="1"/>
</dbReference>
<keyword evidence="3" id="KW-0489">Methyltransferase</keyword>
<sequence>MQKVEDFHLDRGEQAKEQVYFKSILRAFDGYLPFSLSQNNARRKSYYSLPRAHQQLLTHLGSPLPLPQLDGGGGEEEAGNRADGVPGRPEAFQGLRGVKARLEEIDDRIRRNADVLHLIVQDARDFMGDEDGDASGAHLHLRTHPNTHANGPPPKSVSGGTRRKRKRIPAQDLDKVRSTLKQFVRDWSECGRAERDAAYQPILDALERYLPQLYARLPQAGRPLEDTQQRQVHADLRVLVPGAGLGRLAFEIAKRGFSCQGNEFSFFMLVASHFILNNTSRVNEHTLYPYIHSASNWRTARDMLAPIYIPDVLPNTLPSQVDFSMVAGEFVEVYSKSEERGAWDAVATCYFIDTARNIMRYLETLNHILPLGGLWVNVGPLLWHYENGGDLSIELTLEEVLGLLPKMGFEVVERRSLPPQMYTGNAAGMLTYEYHPEFWIARKVMNVEPSGSV</sequence>
<evidence type="ECO:0000256" key="3">
    <source>
        <dbReference type="ARBA" id="ARBA00022603"/>
    </source>
</evidence>
<feature type="region of interest" description="Disordered" evidence="6">
    <location>
        <begin position="61"/>
        <end position="91"/>
    </location>
</feature>
<evidence type="ECO:0000256" key="5">
    <source>
        <dbReference type="ARBA" id="ARBA00022691"/>
    </source>
</evidence>
<name>A0A066V870_TILAU</name>
<dbReference type="HOGENOM" id="CLU_030612_1_1_1"/>
<feature type="region of interest" description="Disordered" evidence="6">
    <location>
        <begin position="130"/>
        <end position="170"/>
    </location>
</feature>